<dbReference type="CDD" id="cd06782">
    <property type="entry name" value="cpPDZ_CPP-like"/>
    <property type="match status" value="1"/>
</dbReference>
<accession>A0A413SVM7</accession>
<evidence type="ECO:0000256" key="3">
    <source>
        <dbReference type="ARBA" id="ARBA00022801"/>
    </source>
</evidence>
<dbReference type="SMART" id="SM00245">
    <property type="entry name" value="TSPc"/>
    <property type="match status" value="1"/>
</dbReference>
<dbReference type="GO" id="GO:0030288">
    <property type="term" value="C:outer membrane-bounded periplasmic space"/>
    <property type="evidence" value="ECO:0007669"/>
    <property type="project" value="TreeGrafter"/>
</dbReference>
<evidence type="ECO:0000313" key="8">
    <source>
        <dbReference type="Proteomes" id="UP000283855"/>
    </source>
</evidence>
<dbReference type="InterPro" id="IPR005151">
    <property type="entry name" value="Tail-specific_protease"/>
</dbReference>
<dbReference type="SMART" id="SM00228">
    <property type="entry name" value="PDZ"/>
    <property type="match status" value="1"/>
</dbReference>
<keyword evidence="2 5" id="KW-0645">Protease</keyword>
<keyword evidence="4 5" id="KW-0720">Serine protease</keyword>
<evidence type="ECO:0000256" key="2">
    <source>
        <dbReference type="ARBA" id="ARBA00022670"/>
    </source>
</evidence>
<dbReference type="GO" id="GO:0006508">
    <property type="term" value="P:proteolysis"/>
    <property type="evidence" value="ECO:0007669"/>
    <property type="project" value="UniProtKB-KW"/>
</dbReference>
<dbReference type="InterPro" id="IPR029045">
    <property type="entry name" value="ClpP/crotonase-like_dom_sf"/>
</dbReference>
<dbReference type="GeneID" id="78405138"/>
<dbReference type="EMBL" id="QSFT01000044">
    <property type="protein sequence ID" value="RHA73126.1"/>
    <property type="molecule type" value="Genomic_DNA"/>
</dbReference>
<dbReference type="Gene3D" id="2.30.42.10">
    <property type="match status" value="1"/>
</dbReference>
<dbReference type="GO" id="GO:0004175">
    <property type="term" value="F:endopeptidase activity"/>
    <property type="evidence" value="ECO:0007669"/>
    <property type="project" value="TreeGrafter"/>
</dbReference>
<dbReference type="InterPro" id="IPR004447">
    <property type="entry name" value="Peptidase_S41A"/>
</dbReference>
<dbReference type="InterPro" id="IPR036034">
    <property type="entry name" value="PDZ_sf"/>
</dbReference>
<dbReference type="GO" id="GO:0008236">
    <property type="term" value="F:serine-type peptidase activity"/>
    <property type="evidence" value="ECO:0007669"/>
    <property type="project" value="UniProtKB-KW"/>
</dbReference>
<dbReference type="PROSITE" id="PS50106">
    <property type="entry name" value="PDZ"/>
    <property type="match status" value="1"/>
</dbReference>
<dbReference type="Pfam" id="PF13180">
    <property type="entry name" value="PDZ_2"/>
    <property type="match status" value="1"/>
</dbReference>
<evidence type="ECO:0000313" key="7">
    <source>
        <dbReference type="EMBL" id="RHA73126.1"/>
    </source>
</evidence>
<dbReference type="SUPFAM" id="SSF50156">
    <property type="entry name" value="PDZ domain-like"/>
    <property type="match status" value="1"/>
</dbReference>
<comment type="caution">
    <text evidence="7">The sequence shown here is derived from an EMBL/GenBank/DDBJ whole genome shotgun (WGS) entry which is preliminary data.</text>
</comment>
<keyword evidence="3 5" id="KW-0378">Hydrolase</keyword>
<sequence>MKNNTTRFIPFLLAVCLVGGIAIGTFYANHFSGNKLGIINTSSNKLNALLRIIDDQYVDTVKIADLVEEAMPQILSELDPHSSYIPAKDLEAVTADLKGSFSGIGVQFTIQDDTIHINSVIQGGPSEKVGLMAGDRIVEIDDSAFVGKIVTNSESMKRLKGEKGSKVKLGIFRPGEKDILHFTIVRGDIPVKSIDAAYMISDKFGYIKVNKFGETTYPELLIALAQLSQQNCEGLIIDLRGNTGGYMAAAIQMVNEFLPNKRLIVYTEGRKSPREDYSSNGTGSSQKMPLIVLVNEGSASASEIFAGAIQDNDRGTIIGRRSFGKGLVQQPIEFSDGSAIRLTIARYYTPSGRCIQKPYEKGKEEEYELDLLTRYEHGEFFSADSIKQNTKEIYYTSLGRPVYGGGGIMPDIFVPQDTIGMTSYFRMADRQGLTIRFAFDYTDRNRNALKEYDTAEKLESYLKTQNLLNTFANWAEKKGLKRRNNQIQQSKKLFEISLYGNIIYNMLGLESYIEYLNQTDQTVQKALEVLEEGKSFPVAPEQPVTAKKEKHDQGKEKTTAQIDQPKEKAVSGPATYEVVFQLA</sequence>
<dbReference type="NCBIfam" id="TIGR00225">
    <property type="entry name" value="prc"/>
    <property type="match status" value="1"/>
</dbReference>
<dbReference type="PANTHER" id="PTHR32060">
    <property type="entry name" value="TAIL-SPECIFIC PROTEASE"/>
    <property type="match status" value="1"/>
</dbReference>
<feature type="compositionally biased region" description="Basic and acidic residues" evidence="6">
    <location>
        <begin position="546"/>
        <end position="569"/>
    </location>
</feature>
<feature type="region of interest" description="Disordered" evidence="6">
    <location>
        <begin position="538"/>
        <end position="569"/>
    </location>
</feature>
<dbReference type="SUPFAM" id="SSF52096">
    <property type="entry name" value="ClpP/crotonase"/>
    <property type="match status" value="1"/>
</dbReference>
<gene>
    <name evidence="7" type="ORF">DW921_14035</name>
</gene>
<evidence type="ECO:0000256" key="1">
    <source>
        <dbReference type="ARBA" id="ARBA00009179"/>
    </source>
</evidence>
<dbReference type="Pfam" id="PF03572">
    <property type="entry name" value="Peptidase_S41"/>
    <property type="match status" value="1"/>
</dbReference>
<dbReference type="Proteomes" id="UP000283855">
    <property type="component" value="Unassembled WGS sequence"/>
</dbReference>
<proteinExistence type="inferred from homology"/>
<dbReference type="CDD" id="cd07560">
    <property type="entry name" value="Peptidase_S41_CPP"/>
    <property type="match status" value="1"/>
</dbReference>
<dbReference type="RefSeq" id="WP_008140549.1">
    <property type="nucleotide sequence ID" value="NZ_CABJGD010000044.1"/>
</dbReference>
<evidence type="ECO:0000256" key="6">
    <source>
        <dbReference type="SAM" id="MobiDB-lite"/>
    </source>
</evidence>
<dbReference type="InterPro" id="IPR001478">
    <property type="entry name" value="PDZ"/>
</dbReference>
<evidence type="ECO:0000256" key="5">
    <source>
        <dbReference type="RuleBase" id="RU004404"/>
    </source>
</evidence>
<dbReference type="AlphaFoldDB" id="A0A413SVM7"/>
<evidence type="ECO:0000256" key="4">
    <source>
        <dbReference type="ARBA" id="ARBA00022825"/>
    </source>
</evidence>
<name>A0A413SVM7_9BACT</name>
<protein>
    <submittedName>
        <fullName evidence="7">S41 family peptidase</fullName>
    </submittedName>
</protein>
<dbReference type="GO" id="GO:0007165">
    <property type="term" value="P:signal transduction"/>
    <property type="evidence" value="ECO:0007669"/>
    <property type="project" value="TreeGrafter"/>
</dbReference>
<organism evidence="7 8">
    <name type="scientific">Phocaeicola coprophilus</name>
    <dbReference type="NCBI Taxonomy" id="387090"/>
    <lineage>
        <taxon>Bacteria</taxon>
        <taxon>Pseudomonadati</taxon>
        <taxon>Bacteroidota</taxon>
        <taxon>Bacteroidia</taxon>
        <taxon>Bacteroidales</taxon>
        <taxon>Bacteroidaceae</taxon>
        <taxon>Phocaeicola</taxon>
    </lineage>
</organism>
<comment type="similarity">
    <text evidence="1 5">Belongs to the peptidase S41A family.</text>
</comment>
<reference evidence="7 8" key="1">
    <citation type="submission" date="2018-08" db="EMBL/GenBank/DDBJ databases">
        <title>A genome reference for cultivated species of the human gut microbiota.</title>
        <authorList>
            <person name="Zou Y."/>
            <person name="Xue W."/>
            <person name="Luo G."/>
        </authorList>
    </citation>
    <scope>NUCLEOTIDE SEQUENCE [LARGE SCALE GENOMIC DNA]</scope>
    <source>
        <strain evidence="7 8">AM42-38</strain>
    </source>
</reference>
<dbReference type="PANTHER" id="PTHR32060:SF30">
    <property type="entry name" value="CARBOXY-TERMINAL PROCESSING PROTEASE CTPA"/>
    <property type="match status" value="1"/>
</dbReference>
<dbReference type="FunFam" id="2.30.42.10:FF:000063">
    <property type="entry name" value="Peptidase, S41 family"/>
    <property type="match status" value="1"/>
</dbReference>
<dbReference type="Gene3D" id="3.30.750.44">
    <property type="match status" value="1"/>
</dbReference>
<dbReference type="Gene3D" id="3.90.226.10">
    <property type="entry name" value="2-enoyl-CoA Hydratase, Chain A, domain 1"/>
    <property type="match status" value="1"/>
</dbReference>